<proteinExistence type="predicted"/>
<keyword evidence="2" id="KW-1185">Reference proteome</keyword>
<organism evidence="2 3">
    <name type="scientific">Limulus polyphemus</name>
    <name type="common">Atlantic horseshoe crab</name>
    <dbReference type="NCBI Taxonomy" id="6850"/>
    <lineage>
        <taxon>Eukaryota</taxon>
        <taxon>Metazoa</taxon>
        <taxon>Ecdysozoa</taxon>
        <taxon>Arthropoda</taxon>
        <taxon>Chelicerata</taxon>
        <taxon>Merostomata</taxon>
        <taxon>Xiphosura</taxon>
        <taxon>Limulidae</taxon>
        <taxon>Limulus</taxon>
    </lineage>
</organism>
<evidence type="ECO:0000313" key="3">
    <source>
        <dbReference type="RefSeq" id="XP_013793437.2"/>
    </source>
</evidence>
<keyword evidence="1" id="KW-0175">Coiled coil</keyword>
<protein>
    <submittedName>
        <fullName evidence="3">Calponin homology domain-containing protein DDB_G0272472-like</fullName>
    </submittedName>
</protein>
<name>A0ABM1C3C0_LIMPO</name>
<reference evidence="3" key="1">
    <citation type="submission" date="2025-08" db="UniProtKB">
        <authorList>
            <consortium name="RefSeq"/>
        </authorList>
    </citation>
    <scope>IDENTIFICATION</scope>
    <source>
        <tissue evidence="3">Muscle</tissue>
    </source>
</reference>
<evidence type="ECO:0000313" key="2">
    <source>
        <dbReference type="Proteomes" id="UP000694941"/>
    </source>
</evidence>
<accession>A0ABM1C3C0</accession>
<feature type="coiled-coil region" evidence="1">
    <location>
        <begin position="13"/>
        <end position="63"/>
    </location>
</feature>
<sequence length="249" mass="29686">MDMFQKEVTQKIEEEWKGKLVQLREEMDSERRRELEDKHNLWEKQKEEEIKELQERLDQDHKSEVESLRSRFRLAISTTTMERSPSDSSLEKSQVQKDVVELSKHEEAIANLQQHFEVEKKQLVAQARETEKQIWETKLQSTVEKLANKYENQMAEFTAKLSREHQDHCENLKSRVHAEKQVTFNQAVEQVSREKGFIVESLQKEKEELVIQLQQEKERLESIIEERVDVSSDNGRLLKEALEKEKLAW</sequence>
<feature type="coiled-coil region" evidence="1">
    <location>
        <begin position="199"/>
        <end position="233"/>
    </location>
</feature>
<gene>
    <name evidence="3" type="primary">LOC106477412</name>
</gene>
<dbReference type="GeneID" id="106477412"/>
<dbReference type="RefSeq" id="XP_013793437.2">
    <property type="nucleotide sequence ID" value="XM_013937983.2"/>
</dbReference>
<dbReference type="Proteomes" id="UP000694941">
    <property type="component" value="Unplaced"/>
</dbReference>
<evidence type="ECO:0000256" key="1">
    <source>
        <dbReference type="SAM" id="Coils"/>
    </source>
</evidence>
<feature type="coiled-coil region" evidence="1">
    <location>
        <begin position="102"/>
        <end position="167"/>
    </location>
</feature>